<keyword evidence="1" id="KW-0233">DNA recombination</keyword>
<dbReference type="GO" id="GO:0000723">
    <property type="term" value="P:telomere maintenance"/>
    <property type="evidence" value="ECO:0007669"/>
    <property type="project" value="InterPro"/>
</dbReference>
<feature type="domain" description="DNA helicase Pif1-like DEAD-box helicase" evidence="2">
    <location>
        <begin position="1"/>
        <end position="97"/>
    </location>
</feature>
<dbReference type="KEGG" id="osn:115230883"/>
<comment type="cofactor">
    <cofactor evidence="1">
        <name>Mg(2+)</name>
        <dbReference type="ChEBI" id="CHEBI:18420"/>
    </cofactor>
</comment>
<dbReference type="GO" id="GO:0043139">
    <property type="term" value="F:5'-3' DNA helicase activity"/>
    <property type="evidence" value="ECO:0007669"/>
    <property type="project" value="UniProtKB-EC"/>
</dbReference>
<dbReference type="Pfam" id="PF05970">
    <property type="entry name" value="PIF1"/>
    <property type="match status" value="1"/>
</dbReference>
<dbReference type="RefSeq" id="XP_029656855.1">
    <property type="nucleotide sequence ID" value="XM_029800995.1"/>
</dbReference>
<keyword evidence="1" id="KW-0547">Nucleotide-binding</keyword>
<feature type="domain" description="DNA helicase Pif1-like 2B" evidence="3">
    <location>
        <begin position="180"/>
        <end position="224"/>
    </location>
</feature>
<dbReference type="GO" id="GO:0016787">
    <property type="term" value="F:hydrolase activity"/>
    <property type="evidence" value="ECO:0007669"/>
    <property type="project" value="UniProtKB-KW"/>
</dbReference>
<dbReference type="GO" id="GO:0006281">
    <property type="term" value="P:DNA repair"/>
    <property type="evidence" value="ECO:0007669"/>
    <property type="project" value="UniProtKB-KW"/>
</dbReference>
<proteinExistence type="inferred from homology"/>
<dbReference type="InterPro" id="IPR049163">
    <property type="entry name" value="Pif1-like_2B_dom"/>
</dbReference>
<sequence length="247" mass="27285">MLHKNALNTIDTTLQDLHSNSKPFGGDVILTGDFRQALPIIPKGTPADELNACLKKSHLWRSILSRMLTINVRSILHQQDDNSFASKLLDVVNGSLPLDVNGLADISTIGNYVSGPEELCTTVYPQLLEWMCERTTLTPTNSTVQAFNICLLRQFPTQERCYTSVDSVTDPTQITFFSTEFLNPQEPSGMPLHKLCLKLGCPIMHLRNLELPRLCNGTCLAVKQMLDNVLEATIITGKGTGESAFIP</sequence>
<keyword evidence="1" id="KW-0234">DNA repair</keyword>
<keyword evidence="1" id="KW-0347">Helicase</keyword>
<keyword evidence="1" id="KW-0227">DNA damage</keyword>
<protein>
    <recommendedName>
        <fullName evidence="1">ATP-dependent DNA helicase</fullName>
        <ecNumber evidence="1">5.6.2.3</ecNumber>
    </recommendedName>
</protein>
<name>A0A6P7U3K2_9MOLL</name>
<dbReference type="InterPro" id="IPR010285">
    <property type="entry name" value="DNA_helicase_pif1-like_DEAD"/>
</dbReference>
<keyword evidence="4" id="KW-1185">Reference proteome</keyword>
<dbReference type="EC" id="5.6.2.3" evidence="1"/>
<keyword evidence="1" id="KW-0067">ATP-binding</keyword>
<evidence type="ECO:0000313" key="5">
    <source>
        <dbReference type="RefSeq" id="XP_029656855.1"/>
    </source>
</evidence>
<organism evidence="4 5">
    <name type="scientific">Octopus sinensis</name>
    <name type="common">East Asian common octopus</name>
    <dbReference type="NCBI Taxonomy" id="2607531"/>
    <lineage>
        <taxon>Eukaryota</taxon>
        <taxon>Metazoa</taxon>
        <taxon>Spiralia</taxon>
        <taxon>Lophotrochozoa</taxon>
        <taxon>Mollusca</taxon>
        <taxon>Cephalopoda</taxon>
        <taxon>Coleoidea</taxon>
        <taxon>Octopodiformes</taxon>
        <taxon>Octopoda</taxon>
        <taxon>Incirrata</taxon>
        <taxon>Octopodidae</taxon>
        <taxon>Octopus</taxon>
    </lineage>
</organism>
<evidence type="ECO:0000313" key="4">
    <source>
        <dbReference type="Proteomes" id="UP000515154"/>
    </source>
</evidence>
<evidence type="ECO:0000259" key="2">
    <source>
        <dbReference type="Pfam" id="PF05970"/>
    </source>
</evidence>
<dbReference type="InterPro" id="IPR027417">
    <property type="entry name" value="P-loop_NTPase"/>
</dbReference>
<dbReference type="Proteomes" id="UP000515154">
    <property type="component" value="Unplaced"/>
</dbReference>
<dbReference type="GO" id="GO:0006310">
    <property type="term" value="P:DNA recombination"/>
    <property type="evidence" value="ECO:0007669"/>
    <property type="project" value="UniProtKB-KW"/>
</dbReference>
<dbReference type="GO" id="GO:0005524">
    <property type="term" value="F:ATP binding"/>
    <property type="evidence" value="ECO:0007669"/>
    <property type="project" value="UniProtKB-KW"/>
</dbReference>
<keyword evidence="1" id="KW-0378">Hydrolase</keyword>
<evidence type="ECO:0000259" key="3">
    <source>
        <dbReference type="Pfam" id="PF21530"/>
    </source>
</evidence>
<comment type="catalytic activity">
    <reaction evidence="1">
        <text>ATP + H2O = ADP + phosphate + H(+)</text>
        <dbReference type="Rhea" id="RHEA:13065"/>
        <dbReference type="ChEBI" id="CHEBI:15377"/>
        <dbReference type="ChEBI" id="CHEBI:15378"/>
        <dbReference type="ChEBI" id="CHEBI:30616"/>
        <dbReference type="ChEBI" id="CHEBI:43474"/>
        <dbReference type="ChEBI" id="CHEBI:456216"/>
        <dbReference type="EC" id="5.6.2.3"/>
    </reaction>
</comment>
<evidence type="ECO:0000256" key="1">
    <source>
        <dbReference type="RuleBase" id="RU363044"/>
    </source>
</evidence>
<dbReference type="PANTHER" id="PTHR10492">
    <property type="match status" value="1"/>
</dbReference>
<reference evidence="5" key="1">
    <citation type="submission" date="2025-08" db="UniProtKB">
        <authorList>
            <consortium name="RefSeq"/>
        </authorList>
    </citation>
    <scope>IDENTIFICATION</scope>
</reference>
<dbReference type="PANTHER" id="PTHR10492:SF57">
    <property type="entry name" value="ATP-DEPENDENT DNA HELICASE"/>
    <property type="match status" value="1"/>
</dbReference>
<dbReference type="SUPFAM" id="SSF52540">
    <property type="entry name" value="P-loop containing nucleoside triphosphate hydrolases"/>
    <property type="match status" value="1"/>
</dbReference>
<comment type="similarity">
    <text evidence="1">Belongs to the helicase family.</text>
</comment>
<dbReference type="Pfam" id="PF21530">
    <property type="entry name" value="Pif1_2B_dom"/>
    <property type="match status" value="1"/>
</dbReference>
<gene>
    <name evidence="5" type="primary">LOC115230883</name>
</gene>
<accession>A0A6P7U3K2</accession>
<dbReference type="AlphaFoldDB" id="A0A6P7U3K2"/>